<evidence type="ECO:0000259" key="2">
    <source>
        <dbReference type="PROSITE" id="PS50943"/>
    </source>
</evidence>
<dbReference type="Pfam" id="PF01381">
    <property type="entry name" value="HTH_3"/>
    <property type="match status" value="1"/>
</dbReference>
<name>A0A645CMD8_9ZZZZ</name>
<reference evidence="3" key="1">
    <citation type="submission" date="2019-08" db="EMBL/GenBank/DDBJ databases">
        <authorList>
            <person name="Kucharzyk K."/>
            <person name="Murdoch R.W."/>
            <person name="Higgins S."/>
            <person name="Loffler F."/>
        </authorList>
    </citation>
    <scope>NUCLEOTIDE SEQUENCE</scope>
</reference>
<evidence type="ECO:0000313" key="3">
    <source>
        <dbReference type="EMBL" id="MPM78220.1"/>
    </source>
</evidence>
<feature type="domain" description="HTH cro/C1-type" evidence="2">
    <location>
        <begin position="10"/>
        <end position="64"/>
    </location>
</feature>
<comment type="caution">
    <text evidence="3">The sequence shown here is derived from an EMBL/GenBank/DDBJ whole genome shotgun (WGS) entry which is preliminary data.</text>
</comment>
<accession>A0A645CMD8</accession>
<dbReference type="PANTHER" id="PTHR46558:SF11">
    <property type="entry name" value="HTH-TYPE TRANSCRIPTIONAL REGULATOR XRE"/>
    <property type="match status" value="1"/>
</dbReference>
<dbReference type="Gene3D" id="1.10.260.40">
    <property type="entry name" value="lambda repressor-like DNA-binding domains"/>
    <property type="match status" value="1"/>
</dbReference>
<dbReference type="AlphaFoldDB" id="A0A645CMD8"/>
<protein>
    <recommendedName>
        <fullName evidence="2">HTH cro/C1-type domain-containing protein</fullName>
    </recommendedName>
</protein>
<sequence>MDINKIGEYIQTLRKNKGITQAQLGDRLNISYQAVSKWERGEALPDTLLLLDLAIILETTVDNILNGGERLMNFNKKISTKDIKLGIDNLSNIGNLIGKDNTIYSGMVEGINSRMNIDLEDCFSDPYKKEALVVEIIVQNLINGDYVDISDAQSYLQYDHWKNMVSKYANKYGIK</sequence>
<gene>
    <name evidence="3" type="ORF">SDC9_125231</name>
</gene>
<dbReference type="InterPro" id="IPR010982">
    <property type="entry name" value="Lambda_DNA-bd_dom_sf"/>
</dbReference>
<dbReference type="PANTHER" id="PTHR46558">
    <property type="entry name" value="TRACRIPTIONAL REGULATORY PROTEIN-RELATED-RELATED"/>
    <property type="match status" value="1"/>
</dbReference>
<dbReference type="GO" id="GO:0003677">
    <property type="term" value="F:DNA binding"/>
    <property type="evidence" value="ECO:0007669"/>
    <property type="project" value="UniProtKB-KW"/>
</dbReference>
<proteinExistence type="predicted"/>
<evidence type="ECO:0000256" key="1">
    <source>
        <dbReference type="ARBA" id="ARBA00023125"/>
    </source>
</evidence>
<dbReference type="CDD" id="cd00093">
    <property type="entry name" value="HTH_XRE"/>
    <property type="match status" value="1"/>
</dbReference>
<dbReference type="SUPFAM" id="SSF47413">
    <property type="entry name" value="lambda repressor-like DNA-binding domains"/>
    <property type="match status" value="1"/>
</dbReference>
<dbReference type="PROSITE" id="PS50943">
    <property type="entry name" value="HTH_CROC1"/>
    <property type="match status" value="1"/>
</dbReference>
<keyword evidence="1" id="KW-0238">DNA-binding</keyword>
<organism evidence="3">
    <name type="scientific">bioreactor metagenome</name>
    <dbReference type="NCBI Taxonomy" id="1076179"/>
    <lineage>
        <taxon>unclassified sequences</taxon>
        <taxon>metagenomes</taxon>
        <taxon>ecological metagenomes</taxon>
    </lineage>
</organism>
<dbReference type="EMBL" id="VSSQ01028486">
    <property type="protein sequence ID" value="MPM78220.1"/>
    <property type="molecule type" value="Genomic_DNA"/>
</dbReference>
<dbReference type="InterPro" id="IPR001387">
    <property type="entry name" value="Cro/C1-type_HTH"/>
</dbReference>
<dbReference type="SMART" id="SM00530">
    <property type="entry name" value="HTH_XRE"/>
    <property type="match status" value="1"/>
</dbReference>